<dbReference type="Proteomes" id="UP000324760">
    <property type="component" value="Chromosome"/>
</dbReference>
<dbReference type="OrthoDB" id="4827574at2"/>
<sequence>MKYDDASWHYGGDFPSDLPIENGAIHIGMFVTWCLLNNLAGSIHTDQFPEALKELKLRKTTPTNWFLNNCDEKFTDEDLNQIGNQFAQKYYDSEDAIFYSDYEAALGNDLETLYHAPDSWETYEKLEPVFQKRFKEWQALEG</sequence>
<evidence type="ECO:0000259" key="1">
    <source>
        <dbReference type="Pfam" id="PF25191"/>
    </source>
</evidence>
<reference evidence="2 3" key="1">
    <citation type="journal article" date="2019" name="Biochem. Eng. J.">
        <title>Metabolic engineering of the marine bacteria Neptunomonas concharum for the production of acetoin and meso-2,3-butanediol from acetate.</title>
        <authorList>
            <person name="Li W."/>
            <person name="Pu N."/>
            <person name="Liu C.-X."/>
            <person name="Yuan Q.-P."/>
            <person name="Li Z.-J."/>
        </authorList>
    </citation>
    <scope>NUCLEOTIDE SEQUENCE [LARGE SCALE GENOMIC DNA]</scope>
    <source>
        <strain evidence="2 3">JCM17730</strain>
    </source>
</reference>
<dbReference type="InterPro" id="IPR057154">
    <property type="entry name" value="DUF7832"/>
</dbReference>
<dbReference type="RefSeq" id="WP_138987279.1">
    <property type="nucleotide sequence ID" value="NZ_CP043869.1"/>
</dbReference>
<dbReference type="KEGG" id="ncu:F0U83_08035"/>
<dbReference type="Pfam" id="PF25191">
    <property type="entry name" value="DUF7832"/>
    <property type="match status" value="1"/>
</dbReference>
<dbReference type="EMBL" id="CP043869">
    <property type="protein sequence ID" value="QEQ96668.1"/>
    <property type="molecule type" value="Genomic_DNA"/>
</dbReference>
<evidence type="ECO:0000313" key="3">
    <source>
        <dbReference type="Proteomes" id="UP000324760"/>
    </source>
</evidence>
<feature type="domain" description="DUF7832" evidence="1">
    <location>
        <begin position="2"/>
        <end position="115"/>
    </location>
</feature>
<accession>A0A5P1RAN0</accession>
<name>A0A5P1RAN0_9GAMM</name>
<evidence type="ECO:0000313" key="2">
    <source>
        <dbReference type="EMBL" id="QEQ96668.1"/>
    </source>
</evidence>
<proteinExistence type="predicted"/>
<keyword evidence="3" id="KW-1185">Reference proteome</keyword>
<dbReference type="AlphaFoldDB" id="A0A5P1RAN0"/>
<organism evidence="2 3">
    <name type="scientific">Neptunomonas concharum</name>
    <dbReference type="NCBI Taxonomy" id="1031538"/>
    <lineage>
        <taxon>Bacteria</taxon>
        <taxon>Pseudomonadati</taxon>
        <taxon>Pseudomonadota</taxon>
        <taxon>Gammaproteobacteria</taxon>
        <taxon>Oceanospirillales</taxon>
        <taxon>Oceanospirillaceae</taxon>
        <taxon>Neptunomonas</taxon>
    </lineage>
</organism>
<protein>
    <recommendedName>
        <fullName evidence="1">DUF7832 domain-containing protein</fullName>
    </recommendedName>
</protein>
<gene>
    <name evidence="2" type="ORF">F0U83_08035</name>
</gene>